<sequence length="160" mass="17843">MKYWVILCGGVPMTVWILNLMMTSRPTVLSHEITSLPRFGQSSRQMPGGLQSVTSLRWATRTPAETRWTASTTSGTALTHGVSTLIWMKRRRRKERTVRSVAGSRSRTALLARNASGKRCSAFASWLTQRMPATPACSASRRKNGSARRLRSEPDRRPPG</sequence>
<feature type="compositionally biased region" description="Basic and acidic residues" evidence="1">
    <location>
        <begin position="150"/>
        <end position="160"/>
    </location>
</feature>
<feature type="region of interest" description="Disordered" evidence="1">
    <location>
        <begin position="132"/>
        <end position="160"/>
    </location>
</feature>
<evidence type="ECO:0000256" key="1">
    <source>
        <dbReference type="SAM" id="MobiDB-lite"/>
    </source>
</evidence>
<accession>A0A023FZC5</accession>
<organism evidence="2">
    <name type="scientific">Amblyomma parvum</name>
    <name type="common">South American tick</name>
    <dbReference type="NCBI Taxonomy" id="251391"/>
    <lineage>
        <taxon>Eukaryota</taxon>
        <taxon>Metazoa</taxon>
        <taxon>Ecdysozoa</taxon>
        <taxon>Arthropoda</taxon>
        <taxon>Chelicerata</taxon>
        <taxon>Arachnida</taxon>
        <taxon>Acari</taxon>
        <taxon>Parasitiformes</taxon>
        <taxon>Ixodida</taxon>
        <taxon>Ixodoidea</taxon>
        <taxon>Ixodidae</taxon>
        <taxon>Amblyomminae</taxon>
        <taxon>Amblyomma</taxon>
    </lineage>
</organism>
<feature type="non-terminal residue" evidence="2">
    <location>
        <position position="160"/>
    </location>
</feature>
<feature type="compositionally biased region" description="Basic residues" evidence="1">
    <location>
        <begin position="140"/>
        <end position="149"/>
    </location>
</feature>
<dbReference type="EMBL" id="GBBL01000089">
    <property type="protein sequence ID" value="JAC27231.1"/>
    <property type="molecule type" value="mRNA"/>
</dbReference>
<reference evidence="2" key="1">
    <citation type="submission" date="2014-03" db="EMBL/GenBank/DDBJ databases">
        <title>The sialotranscriptome of Amblyomma triste, Amblyomma parvum and Amblyomma cajennense ticks, uncovered by 454-based RNA-seq.</title>
        <authorList>
            <person name="Garcia G.R."/>
            <person name="Gardinassi L.G."/>
            <person name="Ribeiro J.M."/>
            <person name="Anatrielo E."/>
            <person name="Ferreira B.R."/>
            <person name="Moreira H.N."/>
            <person name="Mafra C."/>
            <person name="Olegario M.M."/>
            <person name="Szabo P.J."/>
            <person name="Miranda-Santos I.K."/>
            <person name="Maruyama S.R."/>
        </authorList>
    </citation>
    <scope>NUCLEOTIDE SEQUENCE</scope>
    <source>
        <strain evidence="2">Araguapaz</strain>
        <tissue evidence="2">Salivary glands</tissue>
    </source>
</reference>
<dbReference type="AlphaFoldDB" id="A0A023FZC5"/>
<proteinExistence type="evidence at transcript level"/>
<evidence type="ECO:0000313" key="2">
    <source>
        <dbReference type="EMBL" id="JAC27231.1"/>
    </source>
</evidence>
<protein>
    <submittedName>
        <fullName evidence="2">Putative secreted mucin</fullName>
    </submittedName>
</protein>
<name>A0A023FZC5_AMBPA</name>